<name>A0A9N9CZE5_9GLOM</name>
<proteinExistence type="predicted"/>
<comment type="caution">
    <text evidence="1">The sequence shown here is derived from an EMBL/GenBank/DDBJ whole genome shotgun (WGS) entry which is preliminary data.</text>
</comment>
<gene>
    <name evidence="1" type="ORF">DERYTH_LOCUS8441</name>
</gene>
<evidence type="ECO:0000313" key="1">
    <source>
        <dbReference type="EMBL" id="CAG8617069.1"/>
    </source>
</evidence>
<sequence>MALIGISDINKNEICKEAAIEWLQLHGCVTASTSHKQPPQSFS</sequence>
<reference evidence="1" key="1">
    <citation type="submission" date="2021-06" db="EMBL/GenBank/DDBJ databases">
        <authorList>
            <person name="Kallberg Y."/>
            <person name="Tangrot J."/>
            <person name="Rosling A."/>
        </authorList>
    </citation>
    <scope>NUCLEOTIDE SEQUENCE</scope>
    <source>
        <strain evidence="1">MA453B</strain>
    </source>
</reference>
<dbReference type="Proteomes" id="UP000789405">
    <property type="component" value="Unassembled WGS sequence"/>
</dbReference>
<protein>
    <submittedName>
        <fullName evidence="1">28553_t:CDS:1</fullName>
    </submittedName>
</protein>
<keyword evidence="2" id="KW-1185">Reference proteome</keyword>
<dbReference type="AlphaFoldDB" id="A0A9N9CZE5"/>
<dbReference type="EMBL" id="CAJVPY010004364">
    <property type="protein sequence ID" value="CAG8617069.1"/>
    <property type="molecule type" value="Genomic_DNA"/>
</dbReference>
<organism evidence="1 2">
    <name type="scientific">Dentiscutata erythropus</name>
    <dbReference type="NCBI Taxonomy" id="1348616"/>
    <lineage>
        <taxon>Eukaryota</taxon>
        <taxon>Fungi</taxon>
        <taxon>Fungi incertae sedis</taxon>
        <taxon>Mucoromycota</taxon>
        <taxon>Glomeromycotina</taxon>
        <taxon>Glomeromycetes</taxon>
        <taxon>Diversisporales</taxon>
        <taxon>Gigasporaceae</taxon>
        <taxon>Dentiscutata</taxon>
    </lineage>
</organism>
<evidence type="ECO:0000313" key="2">
    <source>
        <dbReference type="Proteomes" id="UP000789405"/>
    </source>
</evidence>
<accession>A0A9N9CZE5</accession>